<keyword evidence="8" id="KW-0963">Cytoplasm</keyword>
<keyword evidence="16" id="KW-0539">Nucleus</keyword>
<evidence type="ECO:0000256" key="8">
    <source>
        <dbReference type="ARBA" id="ARBA00022490"/>
    </source>
</evidence>
<dbReference type="GO" id="GO:0046872">
    <property type="term" value="F:metal ion binding"/>
    <property type="evidence" value="ECO:0007669"/>
    <property type="project" value="UniProtKB-KW"/>
</dbReference>
<evidence type="ECO:0000256" key="1">
    <source>
        <dbReference type="ARBA" id="ARBA00001663"/>
    </source>
</evidence>
<evidence type="ECO:0000313" key="19">
    <source>
        <dbReference type="RefSeq" id="XP_031388349.1"/>
    </source>
</evidence>
<keyword evidence="9" id="KW-0540">Nuclease</keyword>
<dbReference type="Pfam" id="PF04857">
    <property type="entry name" value="CAF1"/>
    <property type="match status" value="2"/>
</dbReference>
<dbReference type="GO" id="GO:0030014">
    <property type="term" value="C:CCR4-NOT complex"/>
    <property type="evidence" value="ECO:0007669"/>
    <property type="project" value="InterPro"/>
</dbReference>
<comment type="subcellular location">
    <subcellularLocation>
        <location evidence="4">Cytoplasm</location>
    </subcellularLocation>
    <subcellularLocation>
        <location evidence="3">Nucleus</location>
    </subcellularLocation>
</comment>
<keyword evidence="15" id="KW-0804">Transcription</keyword>
<evidence type="ECO:0000256" key="6">
    <source>
        <dbReference type="ARBA" id="ARBA00011757"/>
    </source>
</evidence>
<evidence type="ECO:0000256" key="7">
    <source>
        <dbReference type="ARBA" id="ARBA00012161"/>
    </source>
</evidence>
<dbReference type="GeneID" id="116201304"/>
<accession>A0A6P8D1Q8</accession>
<evidence type="ECO:0000256" key="17">
    <source>
        <dbReference type="ARBA" id="ARBA00025148"/>
    </source>
</evidence>
<name>A0A6P8D1Q8_PUNGR</name>
<evidence type="ECO:0000313" key="18">
    <source>
        <dbReference type="Proteomes" id="UP000515151"/>
    </source>
</evidence>
<dbReference type="FunFam" id="3.30.420.10:FF:000067">
    <property type="entry name" value="Putative CCR4-associated factor 1 11"/>
    <property type="match status" value="1"/>
</dbReference>
<dbReference type="RefSeq" id="XP_031388349.1">
    <property type="nucleotide sequence ID" value="XM_031532489.1"/>
</dbReference>
<evidence type="ECO:0000256" key="9">
    <source>
        <dbReference type="ARBA" id="ARBA00022722"/>
    </source>
</evidence>
<evidence type="ECO:0000256" key="15">
    <source>
        <dbReference type="ARBA" id="ARBA00023163"/>
    </source>
</evidence>
<dbReference type="InterPro" id="IPR006941">
    <property type="entry name" value="RNase_CAF1"/>
</dbReference>
<dbReference type="Gene3D" id="3.30.420.10">
    <property type="entry name" value="Ribonuclease H-like superfamily/Ribonuclease H"/>
    <property type="match status" value="2"/>
</dbReference>
<keyword evidence="18" id="KW-1185">Reference proteome</keyword>
<dbReference type="GO" id="GO:0003723">
    <property type="term" value="F:RNA binding"/>
    <property type="evidence" value="ECO:0007669"/>
    <property type="project" value="UniProtKB-KW"/>
</dbReference>
<dbReference type="PANTHER" id="PTHR10797">
    <property type="entry name" value="CCR4-NOT TRANSCRIPTION COMPLEX SUBUNIT"/>
    <property type="match status" value="1"/>
</dbReference>
<evidence type="ECO:0000256" key="5">
    <source>
        <dbReference type="ARBA" id="ARBA00008372"/>
    </source>
</evidence>
<reference evidence="18" key="1">
    <citation type="journal article" date="2020" name="Plant Biotechnol. J.">
        <title>The pomegranate (Punica granatum L.) draft genome dissects genetic divergence between soft- and hard-seeded cultivars.</title>
        <authorList>
            <person name="Luo X."/>
            <person name="Li H."/>
            <person name="Wu Z."/>
            <person name="Yao W."/>
            <person name="Zhao P."/>
            <person name="Cao D."/>
            <person name="Yu H."/>
            <person name="Li K."/>
            <person name="Poudel K."/>
            <person name="Zhao D."/>
            <person name="Zhang F."/>
            <person name="Xia X."/>
            <person name="Chen L."/>
            <person name="Wang Q."/>
            <person name="Jing D."/>
            <person name="Cao S."/>
        </authorList>
    </citation>
    <scope>NUCLEOTIDE SEQUENCE [LARGE SCALE GENOMIC DNA]</scope>
    <source>
        <strain evidence="18">cv. Tunisia</strain>
    </source>
</reference>
<dbReference type="InterPro" id="IPR036397">
    <property type="entry name" value="RNaseH_sf"/>
</dbReference>
<comment type="function">
    <text evidence="17">Ubiquitous transcription factor required for a diverse set of processes. It is a component of the CCR4 complex involved in the control of gene expression.</text>
</comment>
<dbReference type="GO" id="GO:0005634">
    <property type="term" value="C:nucleus"/>
    <property type="evidence" value="ECO:0007669"/>
    <property type="project" value="UniProtKB-SubCell"/>
</dbReference>
<keyword evidence="11" id="KW-0378">Hydrolase</keyword>
<dbReference type="GO" id="GO:0004535">
    <property type="term" value="F:poly(A)-specific ribonuclease activity"/>
    <property type="evidence" value="ECO:0007669"/>
    <property type="project" value="UniProtKB-EC"/>
</dbReference>
<comment type="subunit">
    <text evidence="6">Component of the CCR4-NOT complex, at least composed of CRR4 and CAF1 proteins.</text>
</comment>
<evidence type="ECO:0000256" key="10">
    <source>
        <dbReference type="ARBA" id="ARBA00022723"/>
    </source>
</evidence>
<dbReference type="OrthoDB" id="1164111at2759"/>
<dbReference type="SUPFAM" id="SSF53098">
    <property type="entry name" value="Ribonuclease H-like"/>
    <property type="match status" value="2"/>
</dbReference>
<reference evidence="19" key="2">
    <citation type="submission" date="2025-08" db="UniProtKB">
        <authorList>
            <consortium name="RefSeq"/>
        </authorList>
    </citation>
    <scope>IDENTIFICATION</scope>
    <source>
        <tissue evidence="19">Leaf</tissue>
    </source>
</reference>
<keyword evidence="12" id="KW-0269">Exonuclease</keyword>
<keyword evidence="13" id="KW-0694">RNA-binding</keyword>
<evidence type="ECO:0000256" key="11">
    <source>
        <dbReference type="ARBA" id="ARBA00022801"/>
    </source>
</evidence>
<protein>
    <recommendedName>
        <fullName evidence="7">poly(A)-specific ribonuclease</fullName>
        <ecNumber evidence="7">3.1.13.4</ecNumber>
    </recommendedName>
</protein>
<sequence length="554" mass="63766">MGTDPVLLSTDHKPVLIRQVWAHNLDDEFSLIRAIIGNYPYVSMDTEFPGVVFAPSGGHYLQRDPREQYRLMKKNVDALKLIQVGLTFSDAYGNLPDFGMPCSFIWEFNFRDFDVGRDPHAPDSIALLRRQGIDFERNREEGIESHRFAELMYTSGMLFGRGGITWVTFHGSYDFAYLVKILSKWDSLPAKLEDFLCLMRVFFGDRVYDIKYMMRFCNSLYGGLERLAKTLQVDRAVGKCHQAGSDSLLTWRAFQRMRDIFFVNAQPERLAGVLYGLEIDMPVLIRQVWAHNLDNEISLIRSIIGSYPYVSMDTEFPGTVFAPPGGHYLQRDPREQYRLMKKNVDALKLIQVGLTFADAYGNLPDFGMPCSFIWEFNFRDFDAARDPHAPDSIALLRRQGIDFERNREEGIESRRFADVMYMSGVLFGRGGVTWVTFHGGYDFAYLVKVLSKWDQLPARLEDFLSLVGVFFGNRVYDVKHMMRFCNGLYGGLERVANTLQLDRAVGKCHQAGSDSLLTWRVFQRMRDLFFVNARQERLAGVLYGLEIDLINTNK</sequence>
<keyword evidence="10" id="KW-0479">Metal-binding</keyword>
<organism evidence="18 19">
    <name type="scientific">Punica granatum</name>
    <name type="common">Pomegranate</name>
    <dbReference type="NCBI Taxonomy" id="22663"/>
    <lineage>
        <taxon>Eukaryota</taxon>
        <taxon>Viridiplantae</taxon>
        <taxon>Streptophyta</taxon>
        <taxon>Embryophyta</taxon>
        <taxon>Tracheophyta</taxon>
        <taxon>Spermatophyta</taxon>
        <taxon>Magnoliopsida</taxon>
        <taxon>eudicotyledons</taxon>
        <taxon>Gunneridae</taxon>
        <taxon>Pentapetalae</taxon>
        <taxon>rosids</taxon>
        <taxon>malvids</taxon>
        <taxon>Myrtales</taxon>
        <taxon>Lythraceae</taxon>
        <taxon>Punica</taxon>
    </lineage>
</organism>
<dbReference type="GO" id="GO:0005737">
    <property type="term" value="C:cytoplasm"/>
    <property type="evidence" value="ECO:0007669"/>
    <property type="project" value="UniProtKB-SubCell"/>
</dbReference>
<dbReference type="Proteomes" id="UP000515151">
    <property type="component" value="Chromosome 3"/>
</dbReference>
<evidence type="ECO:0000256" key="4">
    <source>
        <dbReference type="ARBA" id="ARBA00004496"/>
    </source>
</evidence>
<evidence type="ECO:0000256" key="2">
    <source>
        <dbReference type="ARBA" id="ARBA00001968"/>
    </source>
</evidence>
<comment type="catalytic activity">
    <reaction evidence="1">
        <text>Exonucleolytic cleavage of poly(A) to 5'-AMP.</text>
        <dbReference type="EC" id="3.1.13.4"/>
    </reaction>
</comment>
<proteinExistence type="inferred from homology"/>
<dbReference type="AlphaFoldDB" id="A0A6P8D1Q8"/>
<gene>
    <name evidence="19" type="primary">LOC116201304</name>
</gene>
<dbReference type="InterPro" id="IPR012337">
    <property type="entry name" value="RNaseH-like_sf"/>
</dbReference>
<comment type="similarity">
    <text evidence="5">Belongs to the CAF1 family.</text>
</comment>
<dbReference type="InterPro" id="IPR039637">
    <property type="entry name" value="CNOT7/CNOT8/Pop2"/>
</dbReference>
<evidence type="ECO:0000256" key="14">
    <source>
        <dbReference type="ARBA" id="ARBA00023015"/>
    </source>
</evidence>
<keyword evidence="14" id="KW-0805">Transcription regulation</keyword>
<comment type="cofactor">
    <cofactor evidence="2">
        <name>a divalent metal cation</name>
        <dbReference type="ChEBI" id="CHEBI:60240"/>
    </cofactor>
</comment>
<evidence type="ECO:0000256" key="13">
    <source>
        <dbReference type="ARBA" id="ARBA00022884"/>
    </source>
</evidence>
<dbReference type="EC" id="3.1.13.4" evidence="7"/>
<evidence type="ECO:0000256" key="3">
    <source>
        <dbReference type="ARBA" id="ARBA00004123"/>
    </source>
</evidence>
<evidence type="ECO:0000256" key="16">
    <source>
        <dbReference type="ARBA" id="ARBA00023242"/>
    </source>
</evidence>
<evidence type="ECO:0000256" key="12">
    <source>
        <dbReference type="ARBA" id="ARBA00022839"/>
    </source>
</evidence>